<dbReference type="Proteomes" id="UP001056535">
    <property type="component" value="Chromosome"/>
</dbReference>
<name>A0ABY4YL31_9MICO</name>
<reference evidence="1" key="1">
    <citation type="submission" date="2022-06" db="EMBL/GenBank/DDBJ databases">
        <title>Ornithinimicrobium JY.X270.</title>
        <authorList>
            <person name="Huang Y."/>
        </authorList>
    </citation>
    <scope>NUCLEOTIDE SEQUENCE</scope>
    <source>
        <strain evidence="1">JY.X270</strain>
    </source>
</reference>
<proteinExistence type="predicted"/>
<dbReference type="RefSeq" id="WP_252622683.1">
    <property type="nucleotide sequence ID" value="NZ_CP099490.1"/>
</dbReference>
<gene>
    <name evidence="1" type="ORF">NF557_06205</name>
</gene>
<evidence type="ECO:0000313" key="1">
    <source>
        <dbReference type="EMBL" id="USQ77497.1"/>
    </source>
</evidence>
<dbReference type="InterPro" id="IPR016181">
    <property type="entry name" value="Acyl_CoA_acyltransferase"/>
</dbReference>
<protein>
    <submittedName>
        <fullName evidence="1">GNAT family N-acetyltransferase</fullName>
    </submittedName>
</protein>
<dbReference type="InterPro" id="IPR027365">
    <property type="entry name" value="GNAT_acetyltra_YdfB-like"/>
</dbReference>
<keyword evidence="2" id="KW-1185">Reference proteome</keyword>
<sequence>MRTATELTVARAWTQLLKLEDGALADLTPGRITRRDPKARAVTFVRLLSHGVIVGPQWAIDRAADRSDDELAELQVLQELTADHDSRPLGAATLSFTDVSIDGLPEAVTADDDATVATLEGRCPPEDVEEVGLAGMPTRWVVLGSSPEAPREKAPAAAAGFVVWADVLAHLGVLTAPDQRRQGQGTVAAGLAINAALAAGLLPQWRSRADNEASQQLARRLGFQPLGSQTTVHIDRR</sequence>
<accession>A0ABY4YL31</accession>
<dbReference type="SUPFAM" id="SSF55729">
    <property type="entry name" value="Acyl-CoA N-acyltransferases (Nat)"/>
    <property type="match status" value="1"/>
</dbReference>
<evidence type="ECO:0000313" key="2">
    <source>
        <dbReference type="Proteomes" id="UP001056535"/>
    </source>
</evidence>
<dbReference type="Pfam" id="PF12746">
    <property type="entry name" value="GNAT_acetyltran"/>
    <property type="match status" value="1"/>
</dbReference>
<organism evidence="1 2">
    <name type="scientific">Ornithinimicrobium cryptoxanthini</name>
    <dbReference type="NCBI Taxonomy" id="2934161"/>
    <lineage>
        <taxon>Bacteria</taxon>
        <taxon>Bacillati</taxon>
        <taxon>Actinomycetota</taxon>
        <taxon>Actinomycetes</taxon>
        <taxon>Micrococcales</taxon>
        <taxon>Ornithinimicrobiaceae</taxon>
        <taxon>Ornithinimicrobium</taxon>
    </lineage>
</organism>
<dbReference type="EMBL" id="CP099490">
    <property type="protein sequence ID" value="USQ77497.1"/>
    <property type="molecule type" value="Genomic_DNA"/>
</dbReference>
<dbReference type="Gene3D" id="3.40.630.30">
    <property type="match status" value="1"/>
</dbReference>